<evidence type="ECO:0000256" key="2">
    <source>
        <dbReference type="ARBA" id="ARBA00003690"/>
    </source>
</evidence>
<proteinExistence type="inferred from homology"/>
<dbReference type="InterPro" id="IPR017972">
    <property type="entry name" value="Cyt_P450_CS"/>
</dbReference>
<feature type="binding site" description="axial binding residue" evidence="14">
    <location>
        <position position="255"/>
    </location>
    <ligand>
        <name>heme</name>
        <dbReference type="ChEBI" id="CHEBI:30413"/>
    </ligand>
    <ligandPart>
        <name>Fe</name>
        <dbReference type="ChEBI" id="CHEBI:18248"/>
    </ligandPart>
</feature>
<dbReference type="PANTHER" id="PTHR24292:SF54">
    <property type="entry name" value="CYP9F3-RELATED"/>
    <property type="match status" value="1"/>
</dbReference>
<evidence type="ECO:0000256" key="10">
    <source>
        <dbReference type="ARBA" id="ARBA00023002"/>
    </source>
</evidence>
<comment type="subcellular location">
    <subcellularLocation>
        <location evidence="4">Endoplasmic reticulum membrane</location>
        <topology evidence="4">Peripheral membrane protein</topology>
    </subcellularLocation>
    <subcellularLocation>
        <location evidence="3">Microsome membrane</location>
        <topology evidence="3">Peripheral membrane protein</topology>
    </subcellularLocation>
</comment>
<dbReference type="GO" id="GO:0020037">
    <property type="term" value="F:heme binding"/>
    <property type="evidence" value="ECO:0007669"/>
    <property type="project" value="InterPro"/>
</dbReference>
<keyword evidence="10 15" id="KW-0560">Oxidoreductase</keyword>
<evidence type="ECO:0000256" key="15">
    <source>
        <dbReference type="RuleBase" id="RU000461"/>
    </source>
</evidence>
<dbReference type="PRINTS" id="PR00385">
    <property type="entry name" value="P450"/>
</dbReference>
<dbReference type="PRINTS" id="PR00465">
    <property type="entry name" value="EP450IV"/>
</dbReference>
<keyword evidence="8" id="KW-0256">Endoplasmic reticulum</keyword>
<dbReference type="PANTHER" id="PTHR24292">
    <property type="entry name" value="CYTOCHROME P450"/>
    <property type="match status" value="1"/>
</dbReference>
<dbReference type="Gene3D" id="1.10.630.10">
    <property type="entry name" value="Cytochrome P450"/>
    <property type="match status" value="1"/>
</dbReference>
<keyword evidence="16" id="KW-0812">Transmembrane</keyword>
<evidence type="ECO:0000313" key="17">
    <source>
        <dbReference type="EMBL" id="CAL1286918.1"/>
    </source>
</evidence>
<accession>A0AAV2ASA2</accession>
<evidence type="ECO:0000256" key="1">
    <source>
        <dbReference type="ARBA" id="ARBA00001971"/>
    </source>
</evidence>
<comment type="similarity">
    <text evidence="5 15">Belongs to the cytochrome P450 family.</text>
</comment>
<organism evidence="17 18">
    <name type="scientific">Larinioides sclopetarius</name>
    <dbReference type="NCBI Taxonomy" id="280406"/>
    <lineage>
        <taxon>Eukaryota</taxon>
        <taxon>Metazoa</taxon>
        <taxon>Ecdysozoa</taxon>
        <taxon>Arthropoda</taxon>
        <taxon>Chelicerata</taxon>
        <taxon>Arachnida</taxon>
        <taxon>Araneae</taxon>
        <taxon>Araneomorphae</taxon>
        <taxon>Entelegynae</taxon>
        <taxon>Araneoidea</taxon>
        <taxon>Araneidae</taxon>
        <taxon>Larinioides</taxon>
    </lineage>
</organism>
<keyword evidence="13 16" id="KW-0472">Membrane</keyword>
<evidence type="ECO:0008006" key="19">
    <source>
        <dbReference type="Google" id="ProtNLM"/>
    </source>
</evidence>
<evidence type="ECO:0000256" key="3">
    <source>
        <dbReference type="ARBA" id="ARBA00004174"/>
    </source>
</evidence>
<feature type="transmembrane region" description="Helical" evidence="16">
    <location>
        <begin position="106"/>
        <end position="132"/>
    </location>
</feature>
<keyword evidence="6 14" id="KW-0349">Heme</keyword>
<evidence type="ECO:0000256" key="6">
    <source>
        <dbReference type="ARBA" id="ARBA00022617"/>
    </source>
</evidence>
<dbReference type="Proteomes" id="UP001497382">
    <property type="component" value="Unassembled WGS sequence"/>
</dbReference>
<evidence type="ECO:0000256" key="7">
    <source>
        <dbReference type="ARBA" id="ARBA00022723"/>
    </source>
</evidence>
<evidence type="ECO:0000256" key="12">
    <source>
        <dbReference type="ARBA" id="ARBA00023033"/>
    </source>
</evidence>
<keyword evidence="9" id="KW-0492">Microsome</keyword>
<dbReference type="GO" id="GO:0005506">
    <property type="term" value="F:iron ion binding"/>
    <property type="evidence" value="ECO:0007669"/>
    <property type="project" value="InterPro"/>
</dbReference>
<gene>
    <name evidence="17" type="ORF">LARSCL_LOCUS14513</name>
</gene>
<dbReference type="InterPro" id="IPR036396">
    <property type="entry name" value="Cyt_P450_sf"/>
</dbReference>
<dbReference type="FunFam" id="1.10.630.10:FF:000182">
    <property type="entry name" value="Cytochrome P450 3A4"/>
    <property type="match status" value="1"/>
</dbReference>
<protein>
    <recommendedName>
        <fullName evidence="19">Cytochrome P450</fullName>
    </recommendedName>
</protein>
<evidence type="ECO:0000256" key="4">
    <source>
        <dbReference type="ARBA" id="ARBA00004406"/>
    </source>
</evidence>
<evidence type="ECO:0000256" key="13">
    <source>
        <dbReference type="ARBA" id="ARBA00023136"/>
    </source>
</evidence>
<evidence type="ECO:0000256" key="9">
    <source>
        <dbReference type="ARBA" id="ARBA00022848"/>
    </source>
</evidence>
<dbReference type="Pfam" id="PF00067">
    <property type="entry name" value="p450"/>
    <property type="match status" value="1"/>
</dbReference>
<dbReference type="SUPFAM" id="SSF48264">
    <property type="entry name" value="Cytochrome P450"/>
    <property type="match status" value="1"/>
</dbReference>
<evidence type="ECO:0000256" key="16">
    <source>
        <dbReference type="SAM" id="Phobius"/>
    </source>
</evidence>
<keyword evidence="12 15" id="KW-0503">Monooxygenase</keyword>
<comment type="cofactor">
    <cofactor evidence="1 14">
        <name>heme</name>
        <dbReference type="ChEBI" id="CHEBI:30413"/>
    </cofactor>
</comment>
<keyword evidence="16" id="KW-1133">Transmembrane helix</keyword>
<evidence type="ECO:0000256" key="11">
    <source>
        <dbReference type="ARBA" id="ARBA00023004"/>
    </source>
</evidence>
<dbReference type="InterPro" id="IPR001128">
    <property type="entry name" value="Cyt_P450"/>
</dbReference>
<reference evidence="17 18" key="1">
    <citation type="submission" date="2024-04" db="EMBL/GenBank/DDBJ databases">
        <authorList>
            <person name="Rising A."/>
            <person name="Reimegard J."/>
            <person name="Sonavane S."/>
            <person name="Akerstrom W."/>
            <person name="Nylinder S."/>
            <person name="Hedman E."/>
            <person name="Kallberg Y."/>
        </authorList>
    </citation>
    <scope>NUCLEOTIDE SEQUENCE [LARGE SCALE GENOMIC DNA]</scope>
</reference>
<keyword evidence="11 14" id="KW-0408">Iron</keyword>
<dbReference type="PROSITE" id="PS00086">
    <property type="entry name" value="CYTOCHROME_P450"/>
    <property type="match status" value="1"/>
</dbReference>
<evidence type="ECO:0000256" key="8">
    <source>
        <dbReference type="ARBA" id="ARBA00022824"/>
    </source>
</evidence>
<dbReference type="GO" id="GO:0016705">
    <property type="term" value="F:oxidoreductase activity, acting on paired donors, with incorporation or reduction of molecular oxygen"/>
    <property type="evidence" value="ECO:0007669"/>
    <property type="project" value="InterPro"/>
</dbReference>
<comment type="function">
    <text evidence="2">May be involved in the metabolism of insect hormones and in the breakdown of synthetic insecticides.</text>
</comment>
<keyword evidence="7 14" id="KW-0479">Metal-binding</keyword>
<dbReference type="InterPro" id="IPR002403">
    <property type="entry name" value="Cyt_P450_E_grp-IV"/>
</dbReference>
<dbReference type="InterPro" id="IPR050476">
    <property type="entry name" value="Insect_CytP450_Detox"/>
</dbReference>
<comment type="caution">
    <text evidence="17">The sequence shown here is derived from an EMBL/GenBank/DDBJ whole genome shotgun (WGS) entry which is preliminary data.</text>
</comment>
<dbReference type="GO" id="GO:0005789">
    <property type="term" value="C:endoplasmic reticulum membrane"/>
    <property type="evidence" value="ECO:0007669"/>
    <property type="project" value="UniProtKB-SubCell"/>
</dbReference>
<dbReference type="GO" id="GO:0004497">
    <property type="term" value="F:monooxygenase activity"/>
    <property type="evidence" value="ECO:0007669"/>
    <property type="project" value="UniProtKB-KW"/>
</dbReference>
<dbReference type="EMBL" id="CAXIEN010000210">
    <property type="protein sequence ID" value="CAL1286918.1"/>
    <property type="molecule type" value="Genomic_DNA"/>
</dbReference>
<sequence length="316" mass="36628">MRERCTQEIFPRLMKMLGIPFYEPEVFQFFQDVSTKIVEERRRTGQTSNDFVQLLLDTSKEQLENQNSELHEKQTEDVNVTYGGVSTKHQVFKNVSKKNLSHFEMVAQCVVFFLAGYDATVLTLSYICYMLALHPEIQDQLREDLKQTLKEKDGELTYDSLQSVKLLDNIVSETLRILPPSVRIERHCAMDYELGEQKIPIKKGMIVTIPVYAMHRDPEFFPDPEKFDPDRWSVENKQNMEPYIYLPFGLGPRNCVGMRFALTEIKVAIAYAVLNFNIKRCPKTKVPLDIFSAHGLLQATEIYVALEERTDCPVLK</sequence>
<dbReference type="AlphaFoldDB" id="A0AAV2ASA2"/>
<name>A0AAV2ASA2_9ARAC</name>
<evidence type="ECO:0000256" key="14">
    <source>
        <dbReference type="PIRSR" id="PIRSR602403-1"/>
    </source>
</evidence>
<evidence type="ECO:0000256" key="5">
    <source>
        <dbReference type="ARBA" id="ARBA00010617"/>
    </source>
</evidence>
<evidence type="ECO:0000313" key="18">
    <source>
        <dbReference type="Proteomes" id="UP001497382"/>
    </source>
</evidence>
<keyword evidence="18" id="KW-1185">Reference proteome</keyword>